<protein>
    <recommendedName>
        <fullName evidence="1">Co-chaperone DjlA N-terminal domain-containing protein</fullName>
    </recommendedName>
</protein>
<dbReference type="Pfam" id="PF05099">
    <property type="entry name" value="TerB"/>
    <property type="match status" value="1"/>
</dbReference>
<dbReference type="AlphaFoldDB" id="A0A381QF12"/>
<gene>
    <name evidence="2" type="ORF">METZ01_LOCUS29833</name>
</gene>
<name>A0A381QF12_9ZZZZ</name>
<accession>A0A381QF12</accession>
<dbReference type="EMBL" id="UINC01001298">
    <property type="protein sequence ID" value="SUZ76979.1"/>
    <property type="molecule type" value="Genomic_DNA"/>
</dbReference>
<dbReference type="InterPro" id="IPR007791">
    <property type="entry name" value="DjlA_N"/>
</dbReference>
<dbReference type="InterPro" id="IPR029024">
    <property type="entry name" value="TerB-like"/>
</dbReference>
<evidence type="ECO:0000313" key="2">
    <source>
        <dbReference type="EMBL" id="SUZ76979.1"/>
    </source>
</evidence>
<proteinExistence type="predicted"/>
<dbReference type="SUPFAM" id="SSF158682">
    <property type="entry name" value="TerB-like"/>
    <property type="match status" value="1"/>
</dbReference>
<evidence type="ECO:0000259" key="1">
    <source>
        <dbReference type="Pfam" id="PF05099"/>
    </source>
</evidence>
<reference evidence="2" key="1">
    <citation type="submission" date="2018-05" db="EMBL/GenBank/DDBJ databases">
        <authorList>
            <person name="Lanie J.A."/>
            <person name="Ng W.-L."/>
            <person name="Kazmierczak K.M."/>
            <person name="Andrzejewski T.M."/>
            <person name="Davidsen T.M."/>
            <person name="Wayne K.J."/>
            <person name="Tettelin H."/>
            <person name="Glass J.I."/>
            <person name="Rusch D."/>
            <person name="Podicherti R."/>
            <person name="Tsui H.-C.T."/>
            <person name="Winkler M.E."/>
        </authorList>
    </citation>
    <scope>NUCLEOTIDE SEQUENCE</scope>
</reference>
<dbReference type="CDD" id="cd07313">
    <property type="entry name" value="terB_like_2"/>
    <property type="match status" value="1"/>
</dbReference>
<feature type="domain" description="Co-chaperone DjlA N-terminal" evidence="1">
    <location>
        <begin position="16"/>
        <end position="132"/>
    </location>
</feature>
<dbReference type="Gene3D" id="1.10.3680.10">
    <property type="entry name" value="TerB-like"/>
    <property type="match status" value="1"/>
</dbReference>
<organism evidence="2">
    <name type="scientific">marine metagenome</name>
    <dbReference type="NCBI Taxonomy" id="408172"/>
    <lineage>
        <taxon>unclassified sequences</taxon>
        <taxon>metagenomes</taxon>
        <taxon>ecological metagenomes</taxon>
    </lineage>
</organism>
<sequence>MAPESPEEEVGEQDVRLAACALLIEIAYADEEFTEDEEQHLVSAVRRQYGLEEEEADQLLELADKARVSAVDLWQFTKLIKQNYSLGQKMVLVEVMWGLVYADGQLSSHEESLMRRVCHLLDLAPGHLADVRKRVESGRDESE</sequence>